<reference evidence="1 2" key="2">
    <citation type="submission" date="2018-11" db="EMBL/GenBank/DDBJ databases">
        <authorList>
            <consortium name="Pathogen Informatics"/>
        </authorList>
    </citation>
    <scope>NUCLEOTIDE SEQUENCE [LARGE SCALE GENOMIC DNA]</scope>
</reference>
<keyword evidence="2" id="KW-1185">Reference proteome</keyword>
<dbReference type="EMBL" id="UZAJ01006628">
    <property type="protein sequence ID" value="VDO47849.1"/>
    <property type="molecule type" value="Genomic_DNA"/>
</dbReference>
<evidence type="ECO:0000313" key="1">
    <source>
        <dbReference type="EMBL" id="VDO47849.1"/>
    </source>
</evidence>
<proteinExistence type="predicted"/>
<dbReference type="AlphaFoldDB" id="A0A183HH04"/>
<name>A0A183HH04_9BILA</name>
<reference evidence="3" key="1">
    <citation type="submission" date="2016-06" db="UniProtKB">
        <authorList>
            <consortium name="WormBaseParasite"/>
        </authorList>
    </citation>
    <scope>IDENTIFICATION</scope>
</reference>
<accession>A0A183HH04</accession>
<dbReference type="WBParaSite" id="OFLC_0000676501-mRNA-1">
    <property type="protein sequence ID" value="OFLC_0000676501-mRNA-1"/>
    <property type="gene ID" value="OFLC_0000676501"/>
</dbReference>
<protein>
    <submittedName>
        <fullName evidence="3">UmuC domain-containing protein</fullName>
    </submittedName>
</protein>
<evidence type="ECO:0000313" key="3">
    <source>
        <dbReference type="WBParaSite" id="OFLC_0000676501-mRNA-1"/>
    </source>
</evidence>
<gene>
    <name evidence="1" type="ORF">OFLC_LOCUS6766</name>
</gene>
<evidence type="ECO:0000313" key="2">
    <source>
        <dbReference type="Proteomes" id="UP000267606"/>
    </source>
</evidence>
<dbReference type="Proteomes" id="UP000267606">
    <property type="component" value="Unassembled WGS sequence"/>
</dbReference>
<sequence>MFDRKSALVKISKRQTSVAEATGTPLFGEQARTRASSNDIALKILKNFNKKKSSIEIIHFTSTEFYAGTIA</sequence>
<organism evidence="3">
    <name type="scientific">Onchocerca flexuosa</name>
    <dbReference type="NCBI Taxonomy" id="387005"/>
    <lineage>
        <taxon>Eukaryota</taxon>
        <taxon>Metazoa</taxon>
        <taxon>Ecdysozoa</taxon>
        <taxon>Nematoda</taxon>
        <taxon>Chromadorea</taxon>
        <taxon>Rhabditida</taxon>
        <taxon>Spirurina</taxon>
        <taxon>Spiruromorpha</taxon>
        <taxon>Filarioidea</taxon>
        <taxon>Onchocercidae</taxon>
        <taxon>Onchocerca</taxon>
    </lineage>
</organism>